<dbReference type="Proteomes" id="UP000886687">
    <property type="component" value="Unassembled WGS sequence"/>
</dbReference>
<evidence type="ECO:0000313" key="1">
    <source>
        <dbReference type="EMBL" id="MCG7938379.1"/>
    </source>
</evidence>
<accession>A0A9E4K3I5</accession>
<organism evidence="1 2">
    <name type="scientific">Candidatus Thiodiazotropha lotti</name>
    <dbReference type="NCBI Taxonomy" id="2792787"/>
    <lineage>
        <taxon>Bacteria</taxon>
        <taxon>Pseudomonadati</taxon>
        <taxon>Pseudomonadota</taxon>
        <taxon>Gammaproteobacteria</taxon>
        <taxon>Chromatiales</taxon>
        <taxon>Sedimenticolaceae</taxon>
        <taxon>Candidatus Thiodiazotropha</taxon>
    </lineage>
</organism>
<reference evidence="1" key="1">
    <citation type="journal article" date="2021" name="Proc. Natl. Acad. Sci. U.S.A.">
        <title>Global biogeography of chemosynthetic symbionts reveals both localized and globally distributed symbiont groups. .</title>
        <authorList>
            <person name="Osvatic J.T."/>
            <person name="Wilkins L.G.E."/>
            <person name="Leibrecht L."/>
            <person name="Leray M."/>
            <person name="Zauner S."/>
            <person name="Polzin J."/>
            <person name="Camacho Y."/>
            <person name="Gros O."/>
            <person name="van Gils J.A."/>
            <person name="Eisen J.A."/>
            <person name="Petersen J.M."/>
            <person name="Yuen B."/>
        </authorList>
    </citation>
    <scope>NUCLEOTIDE SEQUENCE</scope>
    <source>
        <strain evidence="1">MAGL173</strain>
    </source>
</reference>
<gene>
    <name evidence="1" type="ORF">JAZ04_05905</name>
</gene>
<name>A0A9E4K3I5_9GAMM</name>
<dbReference type="AlphaFoldDB" id="A0A9E4K3I5"/>
<protein>
    <submittedName>
        <fullName evidence="1">Uncharacterized protein</fullName>
    </submittedName>
</protein>
<evidence type="ECO:0000313" key="2">
    <source>
        <dbReference type="Proteomes" id="UP000886687"/>
    </source>
</evidence>
<comment type="caution">
    <text evidence="1">The sequence shown here is derived from an EMBL/GenBank/DDBJ whole genome shotgun (WGS) entry which is preliminary data.</text>
</comment>
<proteinExistence type="predicted"/>
<sequence length="400" mass="45642">MLFVNHEPMGIALVGMSGKDQPMMEMFLKRQWSSQYVVVPDHLAKLCILDLDGFEGKDLLQKQQSQYTDRPLIVLSVRNTSIDGARVLRKPLKIELLKQTIDICRSEILQNQIKIETPKSEKERIVRVLPRSRPVQQKTGNAEHNLIVSDKNIRRLSLPSAASQARIIQSTCGKSKHKDSNQLATTDRVDYYNHESNFQEILKNAMELSRSHKKPVHLVFQDNKSITLLPKSNQCLNAINDSKLKPRCLLKLNSDQVKIVISDYSESQLRMSCDTNPQPLDALLWKVSLWSSRGRLPLGISEELNIGIRQWPNLTRMLAIPEFIRIAALWSKNPISLTKTIELLRIETGYVYAFFSACHAVGLIQYHSSYQQPSKQTESAPNEVANTGLLRRILRRLQSI</sequence>
<dbReference type="EMBL" id="JAEPDI010000002">
    <property type="protein sequence ID" value="MCG7938379.1"/>
    <property type="molecule type" value="Genomic_DNA"/>
</dbReference>